<reference evidence="2 3" key="1">
    <citation type="submission" date="2017-03" db="EMBL/GenBank/DDBJ databases">
        <title>Genomes of endolithic fungi from Antarctica.</title>
        <authorList>
            <person name="Coleine C."/>
            <person name="Masonjones S."/>
            <person name="Stajich J.E."/>
        </authorList>
    </citation>
    <scope>NUCLEOTIDE SEQUENCE [LARGE SCALE GENOMIC DNA]</scope>
    <source>
        <strain evidence="2 3">CCFEE 6315</strain>
    </source>
</reference>
<name>A0A4U0U734_9PEZI</name>
<feature type="compositionally biased region" description="Acidic residues" evidence="1">
    <location>
        <begin position="88"/>
        <end position="110"/>
    </location>
</feature>
<feature type="region of interest" description="Disordered" evidence="1">
    <location>
        <begin position="57"/>
        <end position="118"/>
    </location>
</feature>
<sequence>MYTKRRQSLAPSSTPRASKAAFFLVFNYSVSGEDEDPPELLNNLVEGDVELRLNRAEDSDACSSPLGSEIDTSDEGDFIGDKSADNSEGADSDSEIEDEDVLNEDSEMEDNTSIARDR</sequence>
<dbReference type="Proteomes" id="UP000308549">
    <property type="component" value="Unassembled WGS sequence"/>
</dbReference>
<protein>
    <submittedName>
        <fullName evidence="2">Uncharacterized protein</fullName>
    </submittedName>
</protein>
<dbReference type="EMBL" id="NAJL01000009">
    <property type="protein sequence ID" value="TKA31023.1"/>
    <property type="molecule type" value="Genomic_DNA"/>
</dbReference>
<accession>A0A4U0U734</accession>
<organism evidence="2 3">
    <name type="scientific">Salinomyces thailandicus</name>
    <dbReference type="NCBI Taxonomy" id="706561"/>
    <lineage>
        <taxon>Eukaryota</taxon>
        <taxon>Fungi</taxon>
        <taxon>Dikarya</taxon>
        <taxon>Ascomycota</taxon>
        <taxon>Pezizomycotina</taxon>
        <taxon>Dothideomycetes</taxon>
        <taxon>Dothideomycetidae</taxon>
        <taxon>Mycosphaerellales</taxon>
        <taxon>Teratosphaeriaceae</taxon>
        <taxon>Salinomyces</taxon>
    </lineage>
</organism>
<evidence type="ECO:0000313" key="2">
    <source>
        <dbReference type="EMBL" id="TKA31023.1"/>
    </source>
</evidence>
<gene>
    <name evidence="2" type="ORF">B0A50_01991</name>
</gene>
<comment type="caution">
    <text evidence="2">The sequence shown here is derived from an EMBL/GenBank/DDBJ whole genome shotgun (WGS) entry which is preliminary data.</text>
</comment>
<evidence type="ECO:0000256" key="1">
    <source>
        <dbReference type="SAM" id="MobiDB-lite"/>
    </source>
</evidence>
<keyword evidence="3" id="KW-1185">Reference proteome</keyword>
<evidence type="ECO:0000313" key="3">
    <source>
        <dbReference type="Proteomes" id="UP000308549"/>
    </source>
</evidence>
<proteinExistence type="predicted"/>
<dbReference type="AlphaFoldDB" id="A0A4U0U734"/>